<dbReference type="SUPFAM" id="SSF103473">
    <property type="entry name" value="MFS general substrate transporter"/>
    <property type="match status" value="1"/>
</dbReference>
<evidence type="ECO:0000313" key="10">
    <source>
        <dbReference type="Proteomes" id="UP000292927"/>
    </source>
</evidence>
<keyword evidence="3" id="KW-0813">Transport</keyword>
<dbReference type="EMBL" id="SGXF01000002">
    <property type="protein sequence ID" value="RZT01003.1"/>
    <property type="molecule type" value="Genomic_DNA"/>
</dbReference>
<dbReference type="AlphaFoldDB" id="A0A4Q7PJX5"/>
<dbReference type="InterPro" id="IPR020846">
    <property type="entry name" value="MFS_dom"/>
</dbReference>
<dbReference type="Gene3D" id="1.20.1250.20">
    <property type="entry name" value="MFS general substrate transporter like domains"/>
    <property type="match status" value="1"/>
</dbReference>
<feature type="domain" description="Major facilitator superfamily (MFS) profile" evidence="8">
    <location>
        <begin position="7"/>
        <end position="394"/>
    </location>
</feature>
<evidence type="ECO:0000313" key="9">
    <source>
        <dbReference type="EMBL" id="RZT01003.1"/>
    </source>
</evidence>
<dbReference type="InterPro" id="IPR051788">
    <property type="entry name" value="MFS_Transporter"/>
</dbReference>
<feature type="transmembrane region" description="Helical" evidence="7">
    <location>
        <begin position="163"/>
        <end position="181"/>
    </location>
</feature>
<evidence type="ECO:0000256" key="6">
    <source>
        <dbReference type="ARBA" id="ARBA00023136"/>
    </source>
</evidence>
<feature type="transmembrane region" description="Helical" evidence="7">
    <location>
        <begin position="99"/>
        <end position="117"/>
    </location>
</feature>
<evidence type="ECO:0000256" key="1">
    <source>
        <dbReference type="ARBA" id="ARBA00004651"/>
    </source>
</evidence>
<dbReference type="InterPro" id="IPR011701">
    <property type="entry name" value="MFS"/>
</dbReference>
<name>A0A4Q7PJX5_9FIRM</name>
<dbReference type="InterPro" id="IPR036259">
    <property type="entry name" value="MFS_trans_sf"/>
</dbReference>
<evidence type="ECO:0000256" key="7">
    <source>
        <dbReference type="SAM" id="Phobius"/>
    </source>
</evidence>
<dbReference type="GO" id="GO:0005886">
    <property type="term" value="C:plasma membrane"/>
    <property type="evidence" value="ECO:0007669"/>
    <property type="project" value="UniProtKB-SubCell"/>
</dbReference>
<dbReference type="PANTHER" id="PTHR23514:SF3">
    <property type="entry name" value="BYPASS OF STOP CODON PROTEIN 6"/>
    <property type="match status" value="1"/>
</dbReference>
<keyword evidence="6 7" id="KW-0472">Membrane</keyword>
<comment type="similarity">
    <text evidence="2">Belongs to the major facilitator superfamily.</text>
</comment>
<feature type="transmembrane region" description="Helical" evidence="7">
    <location>
        <begin position="12"/>
        <end position="33"/>
    </location>
</feature>
<feature type="transmembrane region" description="Helical" evidence="7">
    <location>
        <begin position="45"/>
        <end position="67"/>
    </location>
</feature>
<feature type="transmembrane region" description="Helical" evidence="7">
    <location>
        <begin position="284"/>
        <end position="302"/>
    </location>
</feature>
<keyword evidence="5 7" id="KW-1133">Transmembrane helix</keyword>
<keyword evidence="4 7" id="KW-0812">Transmembrane</keyword>
<proteinExistence type="inferred from homology"/>
<reference evidence="9 10" key="1">
    <citation type="submission" date="2019-02" db="EMBL/GenBank/DDBJ databases">
        <title>Genomic Encyclopedia of Type Strains, Phase IV (KMG-IV): sequencing the most valuable type-strain genomes for metagenomic binning, comparative biology and taxonomic classification.</title>
        <authorList>
            <person name="Goeker M."/>
        </authorList>
    </citation>
    <scope>NUCLEOTIDE SEQUENCE [LARGE SCALE GENOMIC DNA]</scope>
    <source>
        <strain evidence="9 10">DSM 29486</strain>
    </source>
</reference>
<sequence>MKKYQKTMIFTSFMMIMIGLGASDALRGVFAPIFQSHFRLNTVQLSMIITISYVGNLLFLSLGGMVVDRYKRKNVAIGVMVLWMGALVLYLATDHYICLLVGMLFAMGASTLMNTIINLTTPLVFLATPGLVVNTLFFIQGIGTSGSQSLVGNFADGIGSWKIANGILLALGAVGTVLLFFSKVPEREDEYTDLDKAREAEKNRKKPGLKAVFGNPAFYYISVSFGLYFVAEHGILNWLVTYLQNALGMAASSASNYLAIFFGGMTLGRLLLAPVVQKLGAASSIKVFGTAGIALYVLGAAFGSRTVMLLSISGFLLSIIYPTMVLLIRRYYKIEVLATATGMIISAATLFDIAFNAVFGWISDILGLGRSFLILPVCGVLFLLCYYVFLKKVKPLPGVNI</sequence>
<evidence type="ECO:0000256" key="2">
    <source>
        <dbReference type="ARBA" id="ARBA00008335"/>
    </source>
</evidence>
<evidence type="ECO:0000256" key="4">
    <source>
        <dbReference type="ARBA" id="ARBA00022692"/>
    </source>
</evidence>
<evidence type="ECO:0000259" key="8">
    <source>
        <dbReference type="PROSITE" id="PS50850"/>
    </source>
</evidence>
<feature type="transmembrane region" description="Helical" evidence="7">
    <location>
        <begin position="212"/>
        <end position="231"/>
    </location>
</feature>
<comment type="subcellular location">
    <subcellularLocation>
        <location evidence="1">Cell membrane</location>
        <topology evidence="1">Multi-pass membrane protein</topology>
    </subcellularLocation>
</comment>
<feature type="transmembrane region" description="Helical" evidence="7">
    <location>
        <begin position="124"/>
        <end position="143"/>
    </location>
</feature>
<keyword evidence="10" id="KW-1185">Reference proteome</keyword>
<dbReference type="OrthoDB" id="1674556at2"/>
<dbReference type="RefSeq" id="WP_130434515.1">
    <property type="nucleotide sequence ID" value="NZ_SGXF01000002.1"/>
</dbReference>
<feature type="transmembrane region" description="Helical" evidence="7">
    <location>
        <begin position="308"/>
        <end position="328"/>
    </location>
</feature>
<organism evidence="9 10">
    <name type="scientific">Cuneatibacter caecimuris</name>
    <dbReference type="NCBI Taxonomy" id="1796618"/>
    <lineage>
        <taxon>Bacteria</taxon>
        <taxon>Bacillati</taxon>
        <taxon>Bacillota</taxon>
        <taxon>Clostridia</taxon>
        <taxon>Lachnospirales</taxon>
        <taxon>Lachnospiraceae</taxon>
        <taxon>Cuneatibacter</taxon>
    </lineage>
</organism>
<feature type="transmembrane region" description="Helical" evidence="7">
    <location>
        <begin position="368"/>
        <end position="389"/>
    </location>
</feature>
<evidence type="ECO:0000256" key="3">
    <source>
        <dbReference type="ARBA" id="ARBA00022448"/>
    </source>
</evidence>
<accession>A0A4Q7PJX5</accession>
<dbReference type="GO" id="GO:0022857">
    <property type="term" value="F:transmembrane transporter activity"/>
    <property type="evidence" value="ECO:0007669"/>
    <property type="project" value="InterPro"/>
</dbReference>
<dbReference type="Pfam" id="PF07690">
    <property type="entry name" value="MFS_1"/>
    <property type="match status" value="1"/>
</dbReference>
<feature type="transmembrane region" description="Helical" evidence="7">
    <location>
        <begin position="74"/>
        <end position="93"/>
    </location>
</feature>
<dbReference type="PROSITE" id="PS50850">
    <property type="entry name" value="MFS"/>
    <property type="match status" value="1"/>
</dbReference>
<evidence type="ECO:0000256" key="5">
    <source>
        <dbReference type="ARBA" id="ARBA00022989"/>
    </source>
</evidence>
<feature type="transmembrane region" description="Helical" evidence="7">
    <location>
        <begin position="251"/>
        <end position="272"/>
    </location>
</feature>
<gene>
    <name evidence="9" type="ORF">EV209_1440</name>
</gene>
<protein>
    <submittedName>
        <fullName evidence="9">Fucose permease</fullName>
    </submittedName>
</protein>
<comment type="caution">
    <text evidence="9">The sequence shown here is derived from an EMBL/GenBank/DDBJ whole genome shotgun (WGS) entry which is preliminary data.</text>
</comment>
<dbReference type="PANTHER" id="PTHR23514">
    <property type="entry name" value="BYPASS OF STOP CODON PROTEIN 6"/>
    <property type="match status" value="1"/>
</dbReference>
<dbReference type="Proteomes" id="UP000292927">
    <property type="component" value="Unassembled WGS sequence"/>
</dbReference>
<feature type="transmembrane region" description="Helical" evidence="7">
    <location>
        <begin position="340"/>
        <end position="362"/>
    </location>
</feature>